<keyword evidence="5" id="KW-0282">Flagellum</keyword>
<dbReference type="GO" id="GO:0045504">
    <property type="term" value="F:dynein heavy chain binding"/>
    <property type="evidence" value="ECO:0007669"/>
    <property type="project" value="TreeGrafter"/>
</dbReference>
<comment type="subcellular location">
    <subcellularLocation>
        <location evidence="1">Cytoplasm</location>
        <location evidence="1">Cytoskeleton</location>
        <location evidence="1">Flagellum axoneme</location>
    </subcellularLocation>
    <subcellularLocation>
        <location evidence="9">Dynein axonemal particle</location>
    </subcellularLocation>
</comment>
<feature type="repeat" description="WD" evidence="12">
    <location>
        <begin position="309"/>
        <end position="341"/>
    </location>
</feature>
<protein>
    <recommendedName>
        <fullName evidence="10">Dynein axonemal intermediate chain 4</fullName>
    </recommendedName>
    <alternativeName>
        <fullName evidence="11">WD repeat-containing protein 78</fullName>
    </alternativeName>
</protein>
<evidence type="ECO:0000256" key="3">
    <source>
        <dbReference type="ARBA" id="ARBA00022574"/>
    </source>
</evidence>
<keyword evidence="6" id="KW-0969">Cilium</keyword>
<dbReference type="PROSITE" id="PS50082">
    <property type="entry name" value="WD_REPEATS_2"/>
    <property type="match status" value="1"/>
</dbReference>
<dbReference type="InterPro" id="IPR050687">
    <property type="entry name" value="Dynein_IC"/>
</dbReference>
<reference evidence="13 14" key="1">
    <citation type="submission" date="2022-12" db="EMBL/GenBank/DDBJ databases">
        <title>Chromosome-level genome assembly of true bugs.</title>
        <authorList>
            <person name="Ma L."/>
            <person name="Li H."/>
        </authorList>
    </citation>
    <scope>NUCLEOTIDE SEQUENCE [LARGE SCALE GENOMIC DNA]</scope>
    <source>
        <strain evidence="13">Lab_2022b</strain>
    </source>
</reference>
<evidence type="ECO:0000313" key="14">
    <source>
        <dbReference type="Proteomes" id="UP001461498"/>
    </source>
</evidence>
<dbReference type="PANTHER" id="PTHR12442">
    <property type="entry name" value="DYNEIN INTERMEDIATE CHAIN"/>
    <property type="match status" value="1"/>
</dbReference>
<dbReference type="GO" id="GO:0005858">
    <property type="term" value="C:axonemal dynein complex"/>
    <property type="evidence" value="ECO:0007669"/>
    <property type="project" value="TreeGrafter"/>
</dbReference>
<dbReference type="SMART" id="SM00320">
    <property type="entry name" value="WD40"/>
    <property type="match status" value="3"/>
</dbReference>
<gene>
    <name evidence="13" type="ORF">O3M35_001135</name>
</gene>
<dbReference type="AlphaFoldDB" id="A0AAW1DQ86"/>
<dbReference type="GO" id="GO:0120293">
    <property type="term" value="C:dynein axonemal particle"/>
    <property type="evidence" value="ECO:0007669"/>
    <property type="project" value="UniProtKB-SubCell"/>
</dbReference>
<dbReference type="InterPro" id="IPR015943">
    <property type="entry name" value="WD40/YVTN_repeat-like_dom_sf"/>
</dbReference>
<evidence type="ECO:0000313" key="13">
    <source>
        <dbReference type="EMBL" id="KAK9512801.1"/>
    </source>
</evidence>
<dbReference type="PANTHER" id="PTHR12442:SF12">
    <property type="entry name" value="DYNEIN AXONEMAL INTERMEDIATE CHAIN 4"/>
    <property type="match status" value="1"/>
</dbReference>
<dbReference type="GO" id="GO:0045503">
    <property type="term" value="F:dynein light chain binding"/>
    <property type="evidence" value="ECO:0007669"/>
    <property type="project" value="TreeGrafter"/>
</dbReference>
<dbReference type="SUPFAM" id="SSF50978">
    <property type="entry name" value="WD40 repeat-like"/>
    <property type="match status" value="1"/>
</dbReference>
<evidence type="ECO:0000256" key="6">
    <source>
        <dbReference type="ARBA" id="ARBA00023069"/>
    </source>
</evidence>
<evidence type="ECO:0000256" key="5">
    <source>
        <dbReference type="ARBA" id="ARBA00022846"/>
    </source>
</evidence>
<dbReference type="Gene3D" id="2.130.10.10">
    <property type="entry name" value="YVTN repeat-like/Quinoprotein amine dehydrogenase"/>
    <property type="match status" value="2"/>
</dbReference>
<dbReference type="PROSITE" id="PS50294">
    <property type="entry name" value="WD_REPEATS_REGION"/>
    <property type="match status" value="1"/>
</dbReference>
<sequence>MHYDLLRPQIEKIVTKKPHQFEDPRLIQPDYEDISTCVLDSPEFYLVFHSIEKLLEANYYRNYHRIYNNPSYLHDLPKDQKLALIFTFKQPKKLKPKQDCEVTSIAWHPLYKYLIGVGYGKMHLEKNARGMFCIWNIKNPSYPERMYNFKHPVTSFSFCKVYPYAVALTFYNGQMMIINILARKLINMCDNTNFMKDYMQITHITWFKGEEGDYYPVTSSKSGDMYKFKVDNFLYPDLLLDLPRKYGETKGIEQCMRIFSGDENAKPLKIGISTFTQHPKNYLLYLVGTDDGYVHICSKWFSMKDTDVFAAHEGPITSIEFHHETDKLFLTSGNDYYVRVWAYLIYTPLMCFTTKKEIVRYAKWASFNIMQIVAMGEIYLDIWDIRRINNSVPITTYENTERSNNLIFNVSPFGPHVLLGDEKGDVHLLIYNYTKYEPPFKMQILARALRNHVKCRDPDLWRQVEQLIPEFKVKNVKDDPIDILEESDE</sequence>
<keyword evidence="8" id="KW-0966">Cell projection</keyword>
<proteinExistence type="predicted"/>
<keyword evidence="14" id="KW-1185">Reference proteome</keyword>
<dbReference type="Pfam" id="PF00400">
    <property type="entry name" value="WD40"/>
    <property type="match status" value="1"/>
</dbReference>
<evidence type="ECO:0000256" key="12">
    <source>
        <dbReference type="PROSITE-ProRule" id="PRU00221"/>
    </source>
</evidence>
<dbReference type="InterPro" id="IPR036322">
    <property type="entry name" value="WD40_repeat_dom_sf"/>
</dbReference>
<evidence type="ECO:0000256" key="1">
    <source>
        <dbReference type="ARBA" id="ARBA00004611"/>
    </source>
</evidence>
<dbReference type="EMBL" id="JAPXFL010000001">
    <property type="protein sequence ID" value="KAK9512801.1"/>
    <property type="molecule type" value="Genomic_DNA"/>
</dbReference>
<dbReference type="InterPro" id="IPR001680">
    <property type="entry name" value="WD40_rpt"/>
</dbReference>
<accession>A0AAW1DQ86</accession>
<dbReference type="Proteomes" id="UP001461498">
    <property type="component" value="Unassembled WGS sequence"/>
</dbReference>
<organism evidence="13 14">
    <name type="scientific">Rhynocoris fuscipes</name>
    <dbReference type="NCBI Taxonomy" id="488301"/>
    <lineage>
        <taxon>Eukaryota</taxon>
        <taxon>Metazoa</taxon>
        <taxon>Ecdysozoa</taxon>
        <taxon>Arthropoda</taxon>
        <taxon>Hexapoda</taxon>
        <taxon>Insecta</taxon>
        <taxon>Pterygota</taxon>
        <taxon>Neoptera</taxon>
        <taxon>Paraneoptera</taxon>
        <taxon>Hemiptera</taxon>
        <taxon>Heteroptera</taxon>
        <taxon>Panheteroptera</taxon>
        <taxon>Cimicomorpha</taxon>
        <taxon>Reduviidae</taxon>
        <taxon>Harpactorinae</taxon>
        <taxon>Harpactorini</taxon>
        <taxon>Rhynocoris</taxon>
    </lineage>
</organism>
<evidence type="ECO:0000256" key="9">
    <source>
        <dbReference type="ARBA" id="ARBA00024190"/>
    </source>
</evidence>
<evidence type="ECO:0000256" key="11">
    <source>
        <dbReference type="ARBA" id="ARBA00041557"/>
    </source>
</evidence>
<keyword evidence="3 12" id="KW-0853">WD repeat</keyword>
<comment type="caution">
    <text evidence="13">The sequence shown here is derived from an EMBL/GenBank/DDBJ whole genome shotgun (WGS) entry which is preliminary data.</text>
</comment>
<evidence type="ECO:0000256" key="7">
    <source>
        <dbReference type="ARBA" id="ARBA00023212"/>
    </source>
</evidence>
<name>A0AAW1DQ86_9HEMI</name>
<dbReference type="GO" id="GO:0003341">
    <property type="term" value="P:cilium movement"/>
    <property type="evidence" value="ECO:0007669"/>
    <property type="project" value="TreeGrafter"/>
</dbReference>
<keyword evidence="2" id="KW-0963">Cytoplasm</keyword>
<keyword evidence="7" id="KW-0206">Cytoskeleton</keyword>
<keyword evidence="4" id="KW-0677">Repeat</keyword>
<evidence type="ECO:0000256" key="2">
    <source>
        <dbReference type="ARBA" id="ARBA00022490"/>
    </source>
</evidence>
<evidence type="ECO:0000256" key="4">
    <source>
        <dbReference type="ARBA" id="ARBA00022737"/>
    </source>
</evidence>
<evidence type="ECO:0000256" key="8">
    <source>
        <dbReference type="ARBA" id="ARBA00023273"/>
    </source>
</evidence>
<evidence type="ECO:0000256" key="10">
    <source>
        <dbReference type="ARBA" id="ARBA00040002"/>
    </source>
</evidence>